<dbReference type="STRING" id="3827.A0A3Q7YH75"/>
<dbReference type="RefSeq" id="XP_027193500.1">
    <property type="nucleotide sequence ID" value="XM_027337699.1"/>
</dbReference>
<dbReference type="PANTHER" id="PTHR11439">
    <property type="entry name" value="GAG-POL-RELATED RETROTRANSPOSON"/>
    <property type="match status" value="1"/>
</dbReference>
<evidence type="ECO:0000313" key="2">
    <source>
        <dbReference type="Proteomes" id="UP000087171"/>
    </source>
</evidence>
<dbReference type="Proteomes" id="UP000087171">
    <property type="component" value="Unplaced"/>
</dbReference>
<dbReference type="AlphaFoldDB" id="A0A3Q7YH75"/>
<sequence>MATPMHPTRSLEKDDSSKKVDQKTSRGMIRSLFYLTASRPDMMFSIPKRHYQPYLFYKISPKYKLSGYCDSNYVGDKLEKKNTSGNFTFLGDNLISWSSERQSTIVMLTTKVEYISAADCSSQLLLMKHQLEDYKI</sequence>
<reference evidence="3" key="1">
    <citation type="submission" date="2025-08" db="UniProtKB">
        <authorList>
            <consortium name="RefSeq"/>
        </authorList>
    </citation>
    <scope>IDENTIFICATION</scope>
    <source>
        <tissue evidence="3">Etiolated seedlings</tissue>
    </source>
</reference>
<evidence type="ECO:0000313" key="3">
    <source>
        <dbReference type="RefSeq" id="XP_027193500.1"/>
    </source>
</evidence>
<gene>
    <name evidence="3" type="primary">LOC113788178</name>
</gene>
<keyword evidence="2" id="KW-1185">Reference proteome</keyword>
<dbReference type="PANTHER" id="PTHR11439:SF442">
    <property type="entry name" value="CYSTEINE-RICH RLK (RECEPTOR-LIKE PROTEIN KINASE) 8"/>
    <property type="match status" value="1"/>
</dbReference>
<organism evidence="2 3">
    <name type="scientific">Cicer arietinum</name>
    <name type="common">Chickpea</name>
    <name type="synonym">Garbanzo</name>
    <dbReference type="NCBI Taxonomy" id="3827"/>
    <lineage>
        <taxon>Eukaryota</taxon>
        <taxon>Viridiplantae</taxon>
        <taxon>Streptophyta</taxon>
        <taxon>Embryophyta</taxon>
        <taxon>Tracheophyta</taxon>
        <taxon>Spermatophyta</taxon>
        <taxon>Magnoliopsida</taxon>
        <taxon>eudicotyledons</taxon>
        <taxon>Gunneridae</taxon>
        <taxon>Pentapetalae</taxon>
        <taxon>rosids</taxon>
        <taxon>fabids</taxon>
        <taxon>Fabales</taxon>
        <taxon>Fabaceae</taxon>
        <taxon>Papilionoideae</taxon>
        <taxon>50 kb inversion clade</taxon>
        <taxon>NPAAA clade</taxon>
        <taxon>Hologalegina</taxon>
        <taxon>IRL clade</taxon>
        <taxon>Cicereae</taxon>
        <taxon>Cicer</taxon>
    </lineage>
</organism>
<protein>
    <submittedName>
        <fullName evidence="3">Uncharacterized protein LOC113788178</fullName>
    </submittedName>
</protein>
<accession>A0A3Q7YH75</accession>
<dbReference type="OrthoDB" id="1431195at2759"/>
<proteinExistence type="predicted"/>
<feature type="region of interest" description="Disordered" evidence="1">
    <location>
        <begin position="1"/>
        <end position="23"/>
    </location>
</feature>
<name>A0A3Q7YH75_CICAR</name>
<evidence type="ECO:0000256" key="1">
    <source>
        <dbReference type="SAM" id="MobiDB-lite"/>
    </source>
</evidence>
<dbReference type="CDD" id="cd09272">
    <property type="entry name" value="RNase_HI_RT_Ty1"/>
    <property type="match status" value="1"/>
</dbReference>
<feature type="compositionally biased region" description="Basic and acidic residues" evidence="1">
    <location>
        <begin position="9"/>
        <end position="23"/>
    </location>
</feature>